<reference evidence="1 2" key="1">
    <citation type="submission" date="2016-10" db="EMBL/GenBank/DDBJ databases">
        <authorList>
            <person name="Varghese N."/>
            <person name="Submissions S."/>
        </authorList>
    </citation>
    <scope>NUCLEOTIDE SEQUENCE [LARGE SCALE GENOMIC DNA]</scope>
    <source>
        <strain evidence="1 2">Nl1</strain>
    </source>
</reference>
<keyword evidence="2" id="KW-1185">Reference proteome</keyword>
<accession>A0ABY0T8Q3</accession>
<sequence length="65" mass="7611">MIHKDFLCYLRLTFWVSPLQGGSHGFYGAWRRCNALKWNNHFALLRLAPHPKNRTLHPVQLPDLG</sequence>
<evidence type="ECO:0008006" key="3">
    <source>
        <dbReference type="Google" id="ProtNLM"/>
    </source>
</evidence>
<protein>
    <recommendedName>
        <fullName evidence="3">Secreted protein</fullName>
    </recommendedName>
</protein>
<evidence type="ECO:0000313" key="1">
    <source>
        <dbReference type="EMBL" id="SDQ45140.1"/>
    </source>
</evidence>
<organism evidence="1 2">
    <name type="scientific">Nitrosospira multiformis</name>
    <dbReference type="NCBI Taxonomy" id="1231"/>
    <lineage>
        <taxon>Bacteria</taxon>
        <taxon>Pseudomonadati</taxon>
        <taxon>Pseudomonadota</taxon>
        <taxon>Betaproteobacteria</taxon>
        <taxon>Nitrosomonadales</taxon>
        <taxon>Nitrosomonadaceae</taxon>
        <taxon>Nitrosospira</taxon>
    </lineage>
</organism>
<name>A0ABY0T8Q3_9PROT</name>
<evidence type="ECO:0000313" key="2">
    <source>
        <dbReference type="Proteomes" id="UP000183471"/>
    </source>
</evidence>
<dbReference type="EMBL" id="FNKY01000001">
    <property type="protein sequence ID" value="SDQ45140.1"/>
    <property type="molecule type" value="Genomic_DNA"/>
</dbReference>
<comment type="caution">
    <text evidence="1">The sequence shown here is derived from an EMBL/GenBank/DDBJ whole genome shotgun (WGS) entry which is preliminary data.</text>
</comment>
<proteinExistence type="predicted"/>
<dbReference type="Proteomes" id="UP000183471">
    <property type="component" value="Unassembled WGS sequence"/>
</dbReference>
<gene>
    <name evidence="1" type="ORF">SAMN05216402_0900</name>
</gene>